<keyword evidence="2" id="KW-1185">Reference proteome</keyword>
<comment type="caution">
    <text evidence="1">The sequence shown here is derived from an EMBL/GenBank/DDBJ whole genome shotgun (WGS) entry which is preliminary data.</text>
</comment>
<dbReference type="AlphaFoldDB" id="A0A9X2DM80"/>
<dbReference type="PROSITE" id="PS51257">
    <property type="entry name" value="PROKAR_LIPOPROTEIN"/>
    <property type="match status" value="1"/>
</dbReference>
<reference evidence="1" key="1">
    <citation type="submission" date="2022-05" db="EMBL/GenBank/DDBJ databases">
        <title>Comparative Genomics of Spacecraft Associated Microbes.</title>
        <authorList>
            <person name="Tran M.T."/>
            <person name="Wright A."/>
            <person name="Seuylemezian A."/>
            <person name="Eisen J."/>
            <person name="Coil D."/>
        </authorList>
    </citation>
    <scope>NUCLEOTIDE SEQUENCE</scope>
    <source>
        <strain evidence="1">214.1.1</strain>
    </source>
</reference>
<organism evidence="1 2">
    <name type="scientific">Halalkalibacter oceani</name>
    <dbReference type="NCBI Taxonomy" id="1653776"/>
    <lineage>
        <taxon>Bacteria</taxon>
        <taxon>Bacillati</taxon>
        <taxon>Bacillota</taxon>
        <taxon>Bacilli</taxon>
        <taxon>Bacillales</taxon>
        <taxon>Bacillaceae</taxon>
        <taxon>Halalkalibacter</taxon>
    </lineage>
</organism>
<protein>
    <recommendedName>
        <fullName evidence="3">Lipoprotein</fullName>
    </recommendedName>
</protein>
<evidence type="ECO:0000313" key="1">
    <source>
        <dbReference type="EMBL" id="MCM3713334.1"/>
    </source>
</evidence>
<dbReference type="EMBL" id="JAMBOL010000002">
    <property type="protein sequence ID" value="MCM3713334.1"/>
    <property type="molecule type" value="Genomic_DNA"/>
</dbReference>
<name>A0A9X2DM80_9BACI</name>
<sequence length="223" mass="24816">MKKGMILLLLVVGGCSSQVQKLETCPNEINEWADVLMYNDIEYIGLGKEGGQRQKGEKLGEVSFQLADQACADHQIENGDAAFLPEGTEIFESVGYRPDFRLIAGGRLFQVHRNEAAETIKELYDIEGKVTKLSRESGNDGSHMYDYSEEETIAFIEDFLSLAYVGFDGIYSDIAYSNPVFLRLHLEDGSSFRISYWLDANAVNPGAYATDRMKSIIIEGGRG</sequence>
<evidence type="ECO:0008006" key="3">
    <source>
        <dbReference type="Google" id="ProtNLM"/>
    </source>
</evidence>
<dbReference type="Proteomes" id="UP001139179">
    <property type="component" value="Unassembled WGS sequence"/>
</dbReference>
<proteinExistence type="predicted"/>
<dbReference type="RefSeq" id="WP_251222140.1">
    <property type="nucleotide sequence ID" value="NZ_JAMBOL010000002.1"/>
</dbReference>
<gene>
    <name evidence="1" type="ORF">M3202_04490</name>
</gene>
<accession>A0A9X2DM80</accession>
<evidence type="ECO:0000313" key="2">
    <source>
        <dbReference type="Proteomes" id="UP001139179"/>
    </source>
</evidence>